<evidence type="ECO:0000313" key="3">
    <source>
        <dbReference type="Proteomes" id="UP000312512"/>
    </source>
</evidence>
<name>A0A5C4W497_9ACTN</name>
<accession>A0A5C4W497</accession>
<dbReference type="RefSeq" id="WP_139633734.1">
    <property type="nucleotide sequence ID" value="NZ_VDLX02000011.1"/>
</dbReference>
<dbReference type="EMBL" id="VDLX02000011">
    <property type="protein sequence ID" value="KAB8191933.1"/>
    <property type="molecule type" value="Genomic_DNA"/>
</dbReference>
<feature type="region of interest" description="Disordered" evidence="1">
    <location>
        <begin position="82"/>
        <end position="107"/>
    </location>
</feature>
<evidence type="ECO:0000256" key="1">
    <source>
        <dbReference type="SAM" id="MobiDB-lite"/>
    </source>
</evidence>
<protein>
    <submittedName>
        <fullName evidence="2">Uncharacterized protein</fullName>
    </submittedName>
</protein>
<sequence length="107" mass="12393">MLTRHLEHVTASGPPTDRHDLPALAEVLDTVPDPRSRRGRRYRLGRCYLRYPRSVEQRPWPAVQGVKSVRRLRQRLRRVRRTMGEHHLGSGFQSSAHSSRASFRDGS</sequence>
<organism evidence="2 3">
    <name type="scientific">Nonomuraea phyllanthi</name>
    <dbReference type="NCBI Taxonomy" id="2219224"/>
    <lineage>
        <taxon>Bacteria</taxon>
        <taxon>Bacillati</taxon>
        <taxon>Actinomycetota</taxon>
        <taxon>Actinomycetes</taxon>
        <taxon>Streptosporangiales</taxon>
        <taxon>Streptosporangiaceae</taxon>
        <taxon>Nonomuraea</taxon>
    </lineage>
</organism>
<dbReference type="Proteomes" id="UP000312512">
    <property type="component" value="Unassembled WGS sequence"/>
</dbReference>
<evidence type="ECO:0000313" key="2">
    <source>
        <dbReference type="EMBL" id="KAB8191933.1"/>
    </source>
</evidence>
<reference evidence="2 3" key="1">
    <citation type="submission" date="2019-10" db="EMBL/GenBank/DDBJ databases">
        <title>Nonomuraea sp. nov., isolated from Phyllanthus amarus.</title>
        <authorList>
            <person name="Klykleung N."/>
            <person name="Tanasupawat S."/>
        </authorList>
    </citation>
    <scope>NUCLEOTIDE SEQUENCE [LARGE SCALE GENOMIC DNA]</scope>
    <source>
        <strain evidence="2 3">PA1-10</strain>
    </source>
</reference>
<comment type="caution">
    <text evidence="2">The sequence shown here is derived from an EMBL/GenBank/DDBJ whole genome shotgun (WGS) entry which is preliminary data.</text>
</comment>
<gene>
    <name evidence="2" type="ORF">FH608_028725</name>
</gene>
<feature type="region of interest" description="Disordered" evidence="1">
    <location>
        <begin position="1"/>
        <end position="21"/>
    </location>
</feature>
<proteinExistence type="predicted"/>
<feature type="compositionally biased region" description="Polar residues" evidence="1">
    <location>
        <begin position="91"/>
        <end position="101"/>
    </location>
</feature>
<dbReference type="AlphaFoldDB" id="A0A5C4W497"/>
<keyword evidence="3" id="KW-1185">Reference proteome</keyword>